<evidence type="ECO:0008006" key="4">
    <source>
        <dbReference type="Google" id="ProtNLM"/>
    </source>
</evidence>
<evidence type="ECO:0000256" key="1">
    <source>
        <dbReference type="SAM" id="MobiDB-lite"/>
    </source>
</evidence>
<proteinExistence type="predicted"/>
<comment type="caution">
    <text evidence="2">The sequence shown here is derived from an EMBL/GenBank/DDBJ whole genome shotgun (WGS) entry which is preliminary data.</text>
</comment>
<protein>
    <recommendedName>
        <fullName evidence="4">DNA-binding protein</fullName>
    </recommendedName>
</protein>
<evidence type="ECO:0000313" key="2">
    <source>
        <dbReference type="EMBL" id="MFC0249266.1"/>
    </source>
</evidence>
<keyword evidence="3" id="KW-1185">Reference proteome</keyword>
<gene>
    <name evidence="2" type="ORF">ACFFIO_12245</name>
</gene>
<reference evidence="2 3" key="1">
    <citation type="submission" date="2024-09" db="EMBL/GenBank/DDBJ databases">
        <authorList>
            <person name="Sun Q."/>
            <person name="Mori K."/>
        </authorList>
    </citation>
    <scope>NUCLEOTIDE SEQUENCE [LARGE SCALE GENOMIC DNA]</scope>
    <source>
        <strain evidence="2 3">CCM 7609</strain>
    </source>
</reference>
<organism evidence="2 3">
    <name type="scientific">Citricoccus parietis</name>
    <dbReference type="NCBI Taxonomy" id="592307"/>
    <lineage>
        <taxon>Bacteria</taxon>
        <taxon>Bacillati</taxon>
        <taxon>Actinomycetota</taxon>
        <taxon>Actinomycetes</taxon>
        <taxon>Micrococcales</taxon>
        <taxon>Micrococcaceae</taxon>
        <taxon>Citricoccus</taxon>
    </lineage>
</organism>
<dbReference type="Proteomes" id="UP001589766">
    <property type="component" value="Unassembled WGS sequence"/>
</dbReference>
<accession>A0ABV6F6V7</accession>
<dbReference type="RefSeq" id="WP_378042134.1">
    <property type="nucleotide sequence ID" value="NZ_JBHLWH010000032.1"/>
</dbReference>
<sequence length="122" mass="12957">MSSSAAPATPSLPQPGTGRAARRGAHGALVQRVGLVAAVRLTAAAGPVRFAVDLVTEAPRPGRVSTGGERLRLVWIGQRRIPGIEAGRWLRVEGFLSEHDDLPTVFNPRYELLAGAPHDPRP</sequence>
<feature type="region of interest" description="Disordered" evidence="1">
    <location>
        <begin position="1"/>
        <end position="25"/>
    </location>
</feature>
<evidence type="ECO:0000313" key="3">
    <source>
        <dbReference type="Proteomes" id="UP001589766"/>
    </source>
</evidence>
<name>A0ABV6F6V7_9MICC</name>
<feature type="compositionally biased region" description="Low complexity" evidence="1">
    <location>
        <begin position="1"/>
        <end position="19"/>
    </location>
</feature>
<dbReference type="EMBL" id="JBHLWH010000032">
    <property type="protein sequence ID" value="MFC0249266.1"/>
    <property type="molecule type" value="Genomic_DNA"/>
</dbReference>